<dbReference type="GO" id="GO:0008999">
    <property type="term" value="F:protein-N-terminal-alanine acetyltransferase activity"/>
    <property type="evidence" value="ECO:0007669"/>
    <property type="project" value="TreeGrafter"/>
</dbReference>
<dbReference type="GO" id="GO:0005737">
    <property type="term" value="C:cytoplasm"/>
    <property type="evidence" value="ECO:0007669"/>
    <property type="project" value="TreeGrafter"/>
</dbReference>
<reference evidence="2 3" key="1">
    <citation type="submission" date="2019-08" db="EMBL/GenBank/DDBJ databases">
        <title>Bacillus genomes from the desert of Cuatro Cienegas, Coahuila.</title>
        <authorList>
            <person name="Olmedo-Alvarez G."/>
        </authorList>
    </citation>
    <scope>NUCLEOTIDE SEQUENCE [LARGE SCALE GENOMIC DNA]</scope>
    <source>
        <strain evidence="2 3">CH34_1T</strain>
    </source>
</reference>
<dbReference type="SUPFAM" id="SSF55729">
    <property type="entry name" value="Acyl-CoA N-acyltransferases (Nat)"/>
    <property type="match status" value="1"/>
</dbReference>
<proteinExistence type="predicted"/>
<gene>
    <name evidence="2" type="ORF">FZC78_03815</name>
</gene>
<evidence type="ECO:0000313" key="3">
    <source>
        <dbReference type="Proteomes" id="UP000322267"/>
    </source>
</evidence>
<dbReference type="Pfam" id="PF13302">
    <property type="entry name" value="Acetyltransf_3"/>
    <property type="match status" value="1"/>
</dbReference>
<dbReference type="GO" id="GO:1990189">
    <property type="term" value="F:protein N-terminal-serine acetyltransferase activity"/>
    <property type="evidence" value="ECO:0007669"/>
    <property type="project" value="TreeGrafter"/>
</dbReference>
<protein>
    <submittedName>
        <fullName evidence="2">GNAT family N-acetyltransferase</fullName>
    </submittedName>
</protein>
<dbReference type="PANTHER" id="PTHR43441">
    <property type="entry name" value="RIBOSOMAL-PROTEIN-SERINE ACETYLTRANSFERASE"/>
    <property type="match status" value="1"/>
</dbReference>
<organism evidence="2 3">
    <name type="scientific">Rossellomorea vietnamensis</name>
    <dbReference type="NCBI Taxonomy" id="218284"/>
    <lineage>
        <taxon>Bacteria</taxon>
        <taxon>Bacillati</taxon>
        <taxon>Bacillota</taxon>
        <taxon>Bacilli</taxon>
        <taxon>Bacillales</taxon>
        <taxon>Bacillaceae</taxon>
        <taxon>Rossellomorea</taxon>
    </lineage>
</organism>
<accession>A0A5D4NZ33</accession>
<name>A0A5D4NZ33_9BACI</name>
<feature type="domain" description="N-acetyltransferase" evidence="1">
    <location>
        <begin position="21"/>
        <end position="176"/>
    </location>
</feature>
<dbReference type="PANTHER" id="PTHR43441:SF12">
    <property type="entry name" value="RIBOSOMAL N-ACETYLTRANSFERASE YDAF-RELATED"/>
    <property type="match status" value="1"/>
</dbReference>
<evidence type="ECO:0000259" key="1">
    <source>
        <dbReference type="PROSITE" id="PS51186"/>
    </source>
</evidence>
<dbReference type="AlphaFoldDB" id="A0A5D4NZ33"/>
<dbReference type="Proteomes" id="UP000322267">
    <property type="component" value="Unassembled WGS sequence"/>
</dbReference>
<dbReference type="OrthoDB" id="9784707at2"/>
<comment type="caution">
    <text evidence="2">The sequence shown here is derived from an EMBL/GenBank/DDBJ whole genome shotgun (WGS) entry which is preliminary data.</text>
</comment>
<dbReference type="Gene3D" id="3.40.630.30">
    <property type="match status" value="1"/>
</dbReference>
<keyword evidence="2" id="KW-0808">Transferase</keyword>
<evidence type="ECO:0000313" key="2">
    <source>
        <dbReference type="EMBL" id="TYS18656.1"/>
    </source>
</evidence>
<dbReference type="PROSITE" id="PS51186">
    <property type="entry name" value="GNAT"/>
    <property type="match status" value="1"/>
</dbReference>
<dbReference type="InterPro" id="IPR016181">
    <property type="entry name" value="Acyl_CoA_acyltransferase"/>
</dbReference>
<sequence length="187" mass="22009">MFKLKLDEHIYTALFQPEDAIELYELIAENRHSLGEWLSFPGKTKSLEDTEKFIERSLDRFSAGNGFWAGIWYNGQLAGAVGYLHVDKSNRKTEIGYWLGESFRGYGLVTKSCQRFIDHAFKEWELNKVEINMASINTRSRSVAERLGFMKEGTIREFEYINGEFKDRVIYGMIRREWEEQRKEVIL</sequence>
<dbReference type="InterPro" id="IPR051908">
    <property type="entry name" value="Ribosomal_N-acetyltransferase"/>
</dbReference>
<dbReference type="InterPro" id="IPR000182">
    <property type="entry name" value="GNAT_dom"/>
</dbReference>
<dbReference type="RefSeq" id="WP_148938334.1">
    <property type="nucleotide sequence ID" value="NZ_VTEI01000002.1"/>
</dbReference>
<dbReference type="EMBL" id="VTEI01000002">
    <property type="protein sequence ID" value="TYS18656.1"/>
    <property type="molecule type" value="Genomic_DNA"/>
</dbReference>